<evidence type="ECO:0000256" key="1">
    <source>
        <dbReference type="ARBA" id="ARBA00022723"/>
    </source>
</evidence>
<name>A0A7L4YS01_9ACTN</name>
<proteinExistence type="predicted"/>
<dbReference type="OrthoDB" id="7345302at2"/>
<evidence type="ECO:0000313" key="3">
    <source>
        <dbReference type="EMBL" id="QHC01337.1"/>
    </source>
</evidence>
<dbReference type="InterPro" id="IPR002762">
    <property type="entry name" value="CbiX-like"/>
</dbReference>
<organism evidence="3 4">
    <name type="scientific">Epidermidibacterium keratini</name>
    <dbReference type="NCBI Taxonomy" id="1891644"/>
    <lineage>
        <taxon>Bacteria</taxon>
        <taxon>Bacillati</taxon>
        <taxon>Actinomycetota</taxon>
        <taxon>Actinomycetes</taxon>
        <taxon>Sporichthyales</taxon>
        <taxon>Sporichthyaceae</taxon>
        <taxon>Epidermidibacterium</taxon>
    </lineage>
</organism>
<protein>
    <submittedName>
        <fullName evidence="3">Sirohydrochlorin chelatase</fullName>
    </submittedName>
</protein>
<keyword evidence="1" id="KW-0479">Metal-binding</keyword>
<dbReference type="Gene3D" id="3.40.50.1400">
    <property type="match status" value="2"/>
</dbReference>
<dbReference type="AlphaFoldDB" id="A0A7L4YS01"/>
<keyword evidence="2" id="KW-0456">Lyase</keyword>
<dbReference type="PANTHER" id="PTHR33542">
    <property type="entry name" value="SIROHYDROCHLORIN FERROCHELATASE, CHLOROPLASTIC"/>
    <property type="match status" value="1"/>
</dbReference>
<dbReference type="InParanoid" id="A0A7L4YS01"/>
<evidence type="ECO:0000256" key="2">
    <source>
        <dbReference type="ARBA" id="ARBA00023239"/>
    </source>
</evidence>
<keyword evidence="4" id="KW-1185">Reference proteome</keyword>
<dbReference type="Pfam" id="PF01903">
    <property type="entry name" value="CbiX"/>
    <property type="match status" value="2"/>
</dbReference>
<dbReference type="KEGG" id="eke:EK0264_14295"/>
<evidence type="ECO:0000313" key="4">
    <source>
        <dbReference type="Proteomes" id="UP000463857"/>
    </source>
</evidence>
<dbReference type="GO" id="GO:0016829">
    <property type="term" value="F:lyase activity"/>
    <property type="evidence" value="ECO:0007669"/>
    <property type="project" value="UniProtKB-KW"/>
</dbReference>
<reference evidence="3 4" key="1">
    <citation type="journal article" date="2018" name="Int. J. Syst. Evol. Microbiol.">
        <title>Epidermidibacterium keratini gen. nov., sp. nov., a member of the family Sporichthyaceae, isolated from keratin epidermis.</title>
        <authorList>
            <person name="Lee D.G."/>
            <person name="Trujillo M.E."/>
            <person name="Kang S."/>
            <person name="Nam J.J."/>
            <person name="Kim Y.J."/>
        </authorList>
    </citation>
    <scope>NUCLEOTIDE SEQUENCE [LARGE SCALE GENOMIC DNA]</scope>
    <source>
        <strain evidence="3 4">EPI-7</strain>
    </source>
</reference>
<dbReference type="CDD" id="cd03416">
    <property type="entry name" value="CbiX_SirB_N"/>
    <property type="match status" value="1"/>
</dbReference>
<dbReference type="Proteomes" id="UP000463857">
    <property type="component" value="Chromosome"/>
</dbReference>
<sequence>MRRPTLVLCAHGTRDQDGAATTRQIASRLRMSRAGLDVREAHVDVQSPALKEVVRELEAAGRESVVVPLMLGAGYHVQVDISDAVDATRARAADPLGPHPALASALRARLAAAGVAPDTAVVLAAAGSSRAASEQQTRDMAAILRAERAGPVVAAFGSAAYPRVGDAVTALREAGERRVAIAAYLIGRGFFFDRLCEAGADVVSEPLGAHPAVVARVLELYDAATSPRTWPMRGDVAGSVS</sequence>
<gene>
    <name evidence="3" type="ORF">EK0264_14295</name>
</gene>
<dbReference type="SUPFAM" id="SSF53800">
    <property type="entry name" value="Chelatase"/>
    <property type="match status" value="1"/>
</dbReference>
<dbReference type="InterPro" id="IPR050963">
    <property type="entry name" value="Sirohydro_Cobaltochel/CbiX"/>
</dbReference>
<accession>A0A7L4YS01</accession>
<dbReference type="GO" id="GO:0046872">
    <property type="term" value="F:metal ion binding"/>
    <property type="evidence" value="ECO:0007669"/>
    <property type="project" value="UniProtKB-KW"/>
</dbReference>
<dbReference type="EMBL" id="CP047156">
    <property type="protein sequence ID" value="QHC01337.1"/>
    <property type="molecule type" value="Genomic_DNA"/>
</dbReference>
<dbReference type="PANTHER" id="PTHR33542:SF5">
    <property type="entry name" value="FERROCHELATASE CHE1"/>
    <property type="match status" value="1"/>
</dbReference>